<dbReference type="AlphaFoldDB" id="A0A067Q5R7"/>
<feature type="compositionally biased region" description="Polar residues" evidence="1">
    <location>
        <begin position="59"/>
        <end position="73"/>
    </location>
</feature>
<feature type="region of interest" description="Disordered" evidence="1">
    <location>
        <begin position="58"/>
        <end position="134"/>
    </location>
</feature>
<evidence type="ECO:0000313" key="3">
    <source>
        <dbReference type="Proteomes" id="UP000027265"/>
    </source>
</evidence>
<organism evidence="2 3">
    <name type="scientific">Jaapia argillacea MUCL 33604</name>
    <dbReference type="NCBI Taxonomy" id="933084"/>
    <lineage>
        <taxon>Eukaryota</taxon>
        <taxon>Fungi</taxon>
        <taxon>Dikarya</taxon>
        <taxon>Basidiomycota</taxon>
        <taxon>Agaricomycotina</taxon>
        <taxon>Agaricomycetes</taxon>
        <taxon>Agaricomycetidae</taxon>
        <taxon>Jaapiales</taxon>
        <taxon>Jaapiaceae</taxon>
        <taxon>Jaapia</taxon>
    </lineage>
</organism>
<dbReference type="EMBL" id="KL197712">
    <property type="protein sequence ID" value="KDQ61490.1"/>
    <property type="molecule type" value="Genomic_DNA"/>
</dbReference>
<feature type="non-terminal residue" evidence="2">
    <location>
        <position position="1"/>
    </location>
</feature>
<evidence type="ECO:0000256" key="1">
    <source>
        <dbReference type="SAM" id="MobiDB-lite"/>
    </source>
</evidence>
<dbReference type="Proteomes" id="UP000027265">
    <property type="component" value="Unassembled WGS sequence"/>
</dbReference>
<name>A0A067Q5R7_9AGAM</name>
<evidence type="ECO:0000313" key="2">
    <source>
        <dbReference type="EMBL" id="KDQ61490.1"/>
    </source>
</evidence>
<feature type="compositionally biased region" description="Polar residues" evidence="1">
    <location>
        <begin position="80"/>
        <end position="89"/>
    </location>
</feature>
<keyword evidence="3" id="KW-1185">Reference proteome</keyword>
<proteinExistence type="predicted"/>
<feature type="compositionally biased region" description="Basic and acidic residues" evidence="1">
    <location>
        <begin position="119"/>
        <end position="134"/>
    </location>
</feature>
<gene>
    <name evidence="2" type="ORF">JAAARDRAFT_30934</name>
</gene>
<accession>A0A067Q5R7</accession>
<dbReference type="InParanoid" id="A0A067Q5R7"/>
<reference evidence="3" key="1">
    <citation type="journal article" date="2014" name="Proc. Natl. Acad. Sci. U.S.A.">
        <title>Extensive sampling of basidiomycete genomes demonstrates inadequacy of the white-rot/brown-rot paradigm for wood decay fungi.</title>
        <authorList>
            <person name="Riley R."/>
            <person name="Salamov A.A."/>
            <person name="Brown D.W."/>
            <person name="Nagy L.G."/>
            <person name="Floudas D."/>
            <person name="Held B.W."/>
            <person name="Levasseur A."/>
            <person name="Lombard V."/>
            <person name="Morin E."/>
            <person name="Otillar R."/>
            <person name="Lindquist E.A."/>
            <person name="Sun H."/>
            <person name="LaButti K.M."/>
            <person name="Schmutz J."/>
            <person name="Jabbour D."/>
            <person name="Luo H."/>
            <person name="Baker S.E."/>
            <person name="Pisabarro A.G."/>
            <person name="Walton J.D."/>
            <person name="Blanchette R.A."/>
            <person name="Henrissat B."/>
            <person name="Martin F."/>
            <person name="Cullen D."/>
            <person name="Hibbett D.S."/>
            <person name="Grigoriev I.V."/>
        </authorList>
    </citation>
    <scope>NUCLEOTIDE SEQUENCE [LARGE SCALE GENOMIC DNA]</scope>
    <source>
        <strain evidence="3">MUCL 33604</strain>
    </source>
</reference>
<dbReference type="HOGENOM" id="CLU_1901202_0_0_1"/>
<protein>
    <submittedName>
        <fullName evidence="2">Uncharacterized protein</fullName>
    </submittedName>
</protein>
<sequence length="134" mass="14609">KESSAVERERSAPAGAIGLGDRLTAGRQIHPFMVDPIPNDIDTLYPQSQCVLNTEFRTRSSPNATSQLNSSSLKDFANQGKLSTESSDFSVGVPIDLPRENLRGETQMMGCSSGSRMNQRKEGLGGGERLHDWK</sequence>